<name>A0ABW5BBJ5_9BACT</name>
<dbReference type="Proteomes" id="UP001597414">
    <property type="component" value="Unassembled WGS sequence"/>
</dbReference>
<sequence>MRKNNIVVFVHTEYHLMLTINEILKNPEVKYRVYLIKKGQQKRLSLALDLTGLPNATFLELILNIDLKQKFTSDHVGLINELITNNFNELIFFQEQDPFILSILKSLKKNGIKTEISLYQDGLKPYNQMKGFSIGMIQGDIKVWKWLWKNNIKELKPYKLLQTKRYAYLDEIDSVFLTFPESYYNWNKREINQIQFFDHLLFKSNLEKVFDWNKGLLPKNENVIFYLTQPMHHDANVEVEFLEKLQQRLGKEIILKLHPLTNAAQEKVYRSIGKDVYLIKSKIPAELFIMNLKDSTIVSLNSTSLFYPSPSNRYYYTSNLFQDKIKRLTRYKFNSSPASHIKMVKSLEEIV</sequence>
<dbReference type="InterPro" id="IPR010866">
    <property type="entry name" value="A-2_8-polyST"/>
</dbReference>
<dbReference type="RefSeq" id="WP_380801918.1">
    <property type="nucleotide sequence ID" value="NZ_JBHUIV010000016.1"/>
</dbReference>
<protein>
    <submittedName>
        <fullName evidence="1">Polysialyltransferase family glycosyltransferase</fullName>
    </submittedName>
</protein>
<proteinExistence type="predicted"/>
<accession>A0ABW5BBJ5</accession>
<reference evidence="2" key="1">
    <citation type="journal article" date="2019" name="Int. J. Syst. Evol. Microbiol.">
        <title>The Global Catalogue of Microorganisms (GCM) 10K type strain sequencing project: providing services to taxonomists for standard genome sequencing and annotation.</title>
        <authorList>
            <consortium name="The Broad Institute Genomics Platform"/>
            <consortium name="The Broad Institute Genome Sequencing Center for Infectious Disease"/>
            <person name="Wu L."/>
            <person name="Ma J."/>
        </authorList>
    </citation>
    <scope>NUCLEOTIDE SEQUENCE [LARGE SCALE GENOMIC DNA]</scope>
    <source>
        <strain evidence="2">KCTC 19812</strain>
    </source>
</reference>
<dbReference type="Pfam" id="PF07388">
    <property type="entry name" value="A-2_8-polyST"/>
    <property type="match status" value="1"/>
</dbReference>
<dbReference type="Gene3D" id="3.40.50.11110">
    <property type="entry name" value="Sialyltransferase, C-terminal GT-B Rossman nucleotide-binding domain"/>
    <property type="match status" value="1"/>
</dbReference>
<dbReference type="EMBL" id="JBHUIV010000016">
    <property type="protein sequence ID" value="MFD2201845.1"/>
    <property type="molecule type" value="Genomic_DNA"/>
</dbReference>
<evidence type="ECO:0000313" key="1">
    <source>
        <dbReference type="EMBL" id="MFD2201845.1"/>
    </source>
</evidence>
<keyword evidence="2" id="KW-1185">Reference proteome</keyword>
<organism evidence="1 2">
    <name type="scientific">Shivajiella indica</name>
    <dbReference type="NCBI Taxonomy" id="872115"/>
    <lineage>
        <taxon>Bacteria</taxon>
        <taxon>Pseudomonadati</taxon>
        <taxon>Bacteroidota</taxon>
        <taxon>Cytophagia</taxon>
        <taxon>Cytophagales</taxon>
        <taxon>Cyclobacteriaceae</taxon>
        <taxon>Shivajiella</taxon>
    </lineage>
</organism>
<comment type="caution">
    <text evidence="1">The sequence shown here is derived from an EMBL/GenBank/DDBJ whole genome shotgun (WGS) entry which is preliminary data.</text>
</comment>
<gene>
    <name evidence="1" type="ORF">ACFSKV_09715</name>
</gene>
<evidence type="ECO:0000313" key="2">
    <source>
        <dbReference type="Proteomes" id="UP001597414"/>
    </source>
</evidence>